<protein>
    <recommendedName>
        <fullName evidence="3">4Fe-4S ferredoxin-type domain-containing protein</fullName>
    </recommendedName>
</protein>
<dbReference type="Proteomes" id="UP000238605">
    <property type="component" value="Unassembled WGS sequence"/>
</dbReference>
<reference evidence="1 2" key="1">
    <citation type="submission" date="2018-02" db="EMBL/GenBank/DDBJ databases">
        <title>Reclassifiation of [Polyangium] brachysporum DSM 7029 as Guopingzhaonella breviflexa gen. nov., sp. nov., a member of the family Comamonadaceae.</title>
        <authorList>
            <person name="Tang B."/>
        </authorList>
    </citation>
    <scope>NUCLEOTIDE SEQUENCE [LARGE SCALE GENOMIC DNA]</scope>
    <source>
        <strain evidence="1 2">BCRC 80649</strain>
    </source>
</reference>
<organism evidence="1 2">
    <name type="scientific">Caldimonas caldifontis</name>
    <dbReference type="NCBI Taxonomy" id="1452508"/>
    <lineage>
        <taxon>Bacteria</taxon>
        <taxon>Pseudomonadati</taxon>
        <taxon>Pseudomonadota</taxon>
        <taxon>Betaproteobacteria</taxon>
        <taxon>Burkholderiales</taxon>
        <taxon>Sphaerotilaceae</taxon>
        <taxon>Caldimonas</taxon>
    </lineage>
</organism>
<gene>
    <name evidence="1" type="ORF">C1704_07265</name>
</gene>
<proteinExistence type="predicted"/>
<evidence type="ECO:0008006" key="3">
    <source>
        <dbReference type="Google" id="ProtNLM"/>
    </source>
</evidence>
<dbReference type="RefSeq" id="WP_104302071.1">
    <property type="nucleotide sequence ID" value="NZ_PSNX01000005.1"/>
</dbReference>
<dbReference type="AlphaFoldDB" id="A0A2S5SVJ9"/>
<evidence type="ECO:0000313" key="1">
    <source>
        <dbReference type="EMBL" id="PPE66773.1"/>
    </source>
</evidence>
<dbReference type="OrthoDB" id="8536890at2"/>
<comment type="caution">
    <text evidence="1">The sequence shown here is derived from an EMBL/GenBank/DDBJ whole genome shotgun (WGS) entry which is preliminary data.</text>
</comment>
<keyword evidence="2" id="KW-1185">Reference proteome</keyword>
<sequence>MARTIFLHAQAPAKPPAGEPCNGCGVCCADEPCPLGQLVSRRRRGRCRALVWDEAQHLYRCGMLMTPTRHLPGPLHALAPWLAGLTRRWIAAGRGCDSSVQVTPG</sequence>
<dbReference type="EMBL" id="PSNX01000005">
    <property type="protein sequence ID" value="PPE66773.1"/>
    <property type="molecule type" value="Genomic_DNA"/>
</dbReference>
<evidence type="ECO:0000313" key="2">
    <source>
        <dbReference type="Proteomes" id="UP000238605"/>
    </source>
</evidence>
<name>A0A2S5SVJ9_9BURK</name>
<accession>A0A2S5SVJ9</accession>